<dbReference type="PRINTS" id="PR00954">
    <property type="entry name" value="FLGMOTORFLIG"/>
</dbReference>
<feature type="domain" description="Flagellar motor switch protein FliG middle" evidence="12">
    <location>
        <begin position="124"/>
        <end position="195"/>
    </location>
</feature>
<dbReference type="STRING" id="1120923.SAMN02746095_02043"/>
<dbReference type="InterPro" id="IPR011002">
    <property type="entry name" value="FliG_a-hlx"/>
</dbReference>
<dbReference type="RefSeq" id="WP_073211538.1">
    <property type="nucleotide sequence ID" value="NZ_BANC01000035.1"/>
</dbReference>
<evidence type="ECO:0000259" key="11">
    <source>
        <dbReference type="Pfam" id="PF01706"/>
    </source>
</evidence>
<feature type="domain" description="Flagellar motor switch protein FliG C-terminal" evidence="11">
    <location>
        <begin position="228"/>
        <end position="334"/>
    </location>
</feature>
<dbReference type="Pfam" id="PF01706">
    <property type="entry name" value="FliG_C"/>
    <property type="match status" value="1"/>
</dbReference>
<evidence type="ECO:0000256" key="9">
    <source>
        <dbReference type="ARBA" id="ARBA00023143"/>
    </source>
</evidence>
<comment type="subcellular location">
    <subcellularLocation>
        <location evidence="1">Bacterial flagellum basal body</location>
    </subcellularLocation>
    <subcellularLocation>
        <location evidence="2">Cell membrane</location>
        <topology evidence="2">Peripheral membrane protein</topology>
        <orientation evidence="2">Cytoplasmic side</orientation>
    </subcellularLocation>
</comment>
<keyword evidence="7" id="KW-0283">Flagellar rotation</keyword>
<gene>
    <name evidence="14" type="ORF">Aam_035_053</name>
</gene>
<organism evidence="14 15">
    <name type="scientific">Acidocella aminolytica 101 = DSM 11237</name>
    <dbReference type="NCBI Taxonomy" id="1120923"/>
    <lineage>
        <taxon>Bacteria</taxon>
        <taxon>Pseudomonadati</taxon>
        <taxon>Pseudomonadota</taxon>
        <taxon>Alphaproteobacteria</taxon>
        <taxon>Acetobacterales</taxon>
        <taxon>Acidocellaceae</taxon>
        <taxon>Acidocella</taxon>
    </lineage>
</organism>
<comment type="similarity">
    <text evidence="3">Belongs to the FliG family.</text>
</comment>
<evidence type="ECO:0000256" key="7">
    <source>
        <dbReference type="ARBA" id="ARBA00022779"/>
    </source>
</evidence>
<dbReference type="Pfam" id="PF14841">
    <property type="entry name" value="FliG_M"/>
    <property type="match status" value="1"/>
</dbReference>
<keyword evidence="9" id="KW-0975">Bacterial flagellum</keyword>
<evidence type="ECO:0000256" key="1">
    <source>
        <dbReference type="ARBA" id="ARBA00004117"/>
    </source>
</evidence>
<dbReference type="SUPFAM" id="SSF48029">
    <property type="entry name" value="FliG"/>
    <property type="match status" value="2"/>
</dbReference>
<proteinExistence type="inferred from homology"/>
<dbReference type="Proteomes" id="UP000032668">
    <property type="component" value="Unassembled WGS sequence"/>
</dbReference>
<evidence type="ECO:0000256" key="2">
    <source>
        <dbReference type="ARBA" id="ARBA00004413"/>
    </source>
</evidence>
<dbReference type="Gene3D" id="1.10.220.30">
    <property type="match status" value="3"/>
</dbReference>
<dbReference type="PANTHER" id="PTHR30534:SF0">
    <property type="entry name" value="FLAGELLAR MOTOR SWITCH PROTEIN FLIG"/>
    <property type="match status" value="1"/>
</dbReference>
<dbReference type="GO" id="GO:0003774">
    <property type="term" value="F:cytoskeletal motor activity"/>
    <property type="evidence" value="ECO:0007669"/>
    <property type="project" value="InterPro"/>
</dbReference>
<accession>A0A0D6PFB1</accession>
<dbReference type="GO" id="GO:0071973">
    <property type="term" value="P:bacterial-type flagellum-dependent cell motility"/>
    <property type="evidence" value="ECO:0007669"/>
    <property type="project" value="InterPro"/>
</dbReference>
<keyword evidence="6" id="KW-0145">Chemotaxis</keyword>
<dbReference type="InterPro" id="IPR032779">
    <property type="entry name" value="FliG_M"/>
</dbReference>
<comment type="caution">
    <text evidence="14">The sequence shown here is derived from an EMBL/GenBank/DDBJ whole genome shotgun (WGS) entry which is preliminary data.</text>
</comment>
<dbReference type="InterPro" id="IPR028263">
    <property type="entry name" value="FliG_N"/>
</dbReference>
<keyword evidence="5" id="KW-1003">Cell membrane</keyword>
<evidence type="ECO:0000256" key="4">
    <source>
        <dbReference type="ARBA" id="ARBA00021870"/>
    </source>
</evidence>
<evidence type="ECO:0000313" key="14">
    <source>
        <dbReference type="EMBL" id="GAN80046.1"/>
    </source>
</evidence>
<feature type="domain" description="Flagellar motor switch protein FliG N-terminal" evidence="13">
    <location>
        <begin position="14"/>
        <end position="114"/>
    </location>
</feature>
<dbReference type="GO" id="GO:0009425">
    <property type="term" value="C:bacterial-type flagellum basal body"/>
    <property type="evidence" value="ECO:0007669"/>
    <property type="project" value="UniProtKB-SubCell"/>
</dbReference>
<keyword evidence="14" id="KW-0282">Flagellum</keyword>
<keyword evidence="8" id="KW-0472">Membrane</keyword>
<dbReference type="EMBL" id="BANC01000035">
    <property type="protein sequence ID" value="GAN80046.1"/>
    <property type="molecule type" value="Genomic_DNA"/>
</dbReference>
<evidence type="ECO:0000256" key="6">
    <source>
        <dbReference type="ARBA" id="ARBA00022500"/>
    </source>
</evidence>
<keyword evidence="14" id="KW-0969">Cilium</keyword>
<sequence>MSEDTKQLPAPAPLSGPERAAMVLRELGEETAAAVLREMDDLSVSRISVAMSNLKGVNAQQREDIMVSFAADLGITAIGGDSMKFLSRVLMNALGETQAKEILDRLRRNERRSIFQLPPNTDARTLAMQMAHERPQTIALLLAHIPHEMGANLLTYLPEPLAAEALYRFSNLDVVSPSVVKELRDMLDELAMQTGTGGRRVTNLGGAKQTADILNHFPSAMSDNVLGAIEERDSKTAEKIRENLFTFIDLGRLPDRSLQLLLREVPQDKLAPALRLVDTELRDRFFQNLSARQVEVLKEELTSGPPIRRSDALGAQGEIVDAALRLAAEGRITINATEEMV</sequence>
<name>A0A0D6PFB1_9PROT</name>
<protein>
    <recommendedName>
        <fullName evidence="4">Flagellar motor switch protein FliG</fullName>
    </recommendedName>
</protein>
<evidence type="ECO:0000259" key="12">
    <source>
        <dbReference type="Pfam" id="PF14841"/>
    </source>
</evidence>
<evidence type="ECO:0000256" key="10">
    <source>
        <dbReference type="ARBA" id="ARBA00025598"/>
    </source>
</evidence>
<dbReference type="InterPro" id="IPR023087">
    <property type="entry name" value="Flg_Motor_Flig_C"/>
</dbReference>
<dbReference type="GO" id="GO:0005886">
    <property type="term" value="C:plasma membrane"/>
    <property type="evidence" value="ECO:0007669"/>
    <property type="project" value="UniProtKB-SubCell"/>
</dbReference>
<evidence type="ECO:0000256" key="3">
    <source>
        <dbReference type="ARBA" id="ARBA00010299"/>
    </source>
</evidence>
<evidence type="ECO:0000256" key="5">
    <source>
        <dbReference type="ARBA" id="ARBA00022475"/>
    </source>
</evidence>
<keyword evidence="15" id="KW-1185">Reference proteome</keyword>
<dbReference type="Pfam" id="PF14842">
    <property type="entry name" value="FliG_N"/>
    <property type="match status" value="1"/>
</dbReference>
<evidence type="ECO:0000259" key="13">
    <source>
        <dbReference type="Pfam" id="PF14842"/>
    </source>
</evidence>
<reference evidence="14 15" key="1">
    <citation type="submission" date="2012-11" db="EMBL/GenBank/DDBJ databases">
        <title>Whole genome sequence of Acidocella aminolytica 101 = DSM 11237.</title>
        <authorList>
            <person name="Azuma Y."/>
            <person name="Higashiura N."/>
            <person name="Hirakawa H."/>
            <person name="Matsushita K."/>
        </authorList>
    </citation>
    <scope>NUCLEOTIDE SEQUENCE [LARGE SCALE GENOMIC DNA]</scope>
    <source>
        <strain evidence="15">101 / DSM 11237</strain>
    </source>
</reference>
<dbReference type="AlphaFoldDB" id="A0A0D6PFB1"/>
<keyword evidence="14" id="KW-0966">Cell projection</keyword>
<comment type="function">
    <text evidence="10">FliG is one of three proteins (FliG, FliN, FliM) that forms the rotor-mounted switch complex (C ring), located at the base of the basal body. This complex interacts with the CheY and CheZ chemotaxis proteins, in addition to contacting components of the motor that determine the direction of flagellar rotation.</text>
</comment>
<dbReference type="GO" id="GO:0006935">
    <property type="term" value="P:chemotaxis"/>
    <property type="evidence" value="ECO:0007669"/>
    <property type="project" value="UniProtKB-KW"/>
</dbReference>
<dbReference type="OrthoDB" id="9780302at2"/>
<dbReference type="PANTHER" id="PTHR30534">
    <property type="entry name" value="FLAGELLAR MOTOR SWITCH PROTEIN FLIG"/>
    <property type="match status" value="1"/>
</dbReference>
<dbReference type="InterPro" id="IPR000090">
    <property type="entry name" value="Flg_Motor_Flig"/>
</dbReference>
<evidence type="ECO:0000313" key="15">
    <source>
        <dbReference type="Proteomes" id="UP000032668"/>
    </source>
</evidence>
<evidence type="ECO:0000256" key="8">
    <source>
        <dbReference type="ARBA" id="ARBA00023136"/>
    </source>
</evidence>